<dbReference type="Proteomes" id="UP000240569">
    <property type="component" value="Unassembled WGS sequence"/>
</dbReference>
<evidence type="ECO:0008006" key="12">
    <source>
        <dbReference type="Google" id="ProtNLM"/>
    </source>
</evidence>
<evidence type="ECO:0000313" key="10">
    <source>
        <dbReference type="EMBL" id="PSN83202.1"/>
    </source>
</evidence>
<dbReference type="InterPro" id="IPR016205">
    <property type="entry name" value="Glycerol_DH"/>
</dbReference>
<evidence type="ECO:0000256" key="2">
    <source>
        <dbReference type="ARBA" id="ARBA00022516"/>
    </source>
</evidence>
<protein>
    <recommendedName>
        <fullName evidence="12">Iron-containing alcohol dehydrogenase</fullName>
    </recommendedName>
</protein>
<evidence type="ECO:0000256" key="3">
    <source>
        <dbReference type="ARBA" id="ARBA00022723"/>
    </source>
</evidence>
<evidence type="ECO:0000256" key="4">
    <source>
        <dbReference type="ARBA" id="ARBA00022857"/>
    </source>
</evidence>
<keyword evidence="4" id="KW-0521">NADP</keyword>
<organism evidence="10 11">
    <name type="scientific">Candidatus Marsarchaeota G1 archaeon BE_D</name>
    <dbReference type="NCBI Taxonomy" id="1978156"/>
    <lineage>
        <taxon>Archaea</taxon>
        <taxon>Candidatus Marsarchaeota</taxon>
        <taxon>Candidatus Marsarchaeota group 1</taxon>
    </lineage>
</organism>
<evidence type="ECO:0000256" key="6">
    <source>
        <dbReference type="ARBA" id="ARBA00023027"/>
    </source>
</evidence>
<keyword evidence="8" id="KW-0594">Phospholipid biosynthesis</keyword>
<dbReference type="Pfam" id="PF13685">
    <property type="entry name" value="Fe-ADH_2"/>
    <property type="match status" value="1"/>
</dbReference>
<evidence type="ECO:0000256" key="7">
    <source>
        <dbReference type="ARBA" id="ARBA00023098"/>
    </source>
</evidence>
<feature type="non-terminal residue" evidence="10">
    <location>
        <position position="1"/>
    </location>
</feature>
<dbReference type="GO" id="GO:0046872">
    <property type="term" value="F:metal ion binding"/>
    <property type="evidence" value="ECO:0007669"/>
    <property type="project" value="UniProtKB-KW"/>
</dbReference>
<keyword evidence="9" id="KW-1208">Phospholipid metabolism</keyword>
<dbReference type="InterPro" id="IPR032837">
    <property type="entry name" value="G1PDH"/>
</dbReference>
<dbReference type="AlphaFoldDB" id="A0A2R6A9V0"/>
<sequence length="357" mass="38829">GKCGKIHKVEFKKILIGKGVFDDLPIILKEFYGNSQFLLVGDKITTELFVNKIVNAFSLPPNTCVINGATMEEVQRVATQLFKGVIPVAIGGGSVIDVVKLASYIKNIPFVSVPTSPSHDGIISGTASILVNGKKTTQKAKPPEVALLDTVVLASAPKRLISAGYGDVLVKFTSLKDWQLSNMDTGEFYCEDSVSISDRVLEQICTSLQSSGLNVTDLAYALVNSGASMVIAGSSRPESGSEHIVSHYLDTHSPRTGLHGEQVGLLTLLISHYYVEKAPEIWWTQPSRQPEEIRRFLSLAGLPHTLAELGIQASLVIEALQNASTERPDKYTILHKFPPNKNEATDLVLKSKLFQMV</sequence>
<comment type="caution">
    <text evidence="10">The sequence shown here is derived from an EMBL/GenBank/DDBJ whole genome shotgun (WGS) entry which is preliminary data.</text>
</comment>
<reference evidence="10 11" key="1">
    <citation type="submission" date="2017-04" db="EMBL/GenBank/DDBJ databases">
        <title>Novel microbial lineages endemic to geothermal iron-oxide mats fill important gaps in the evolutionary history of Archaea.</title>
        <authorList>
            <person name="Jay Z.J."/>
            <person name="Beam J.P."/>
            <person name="Dlakic M."/>
            <person name="Rusch D.B."/>
            <person name="Kozubal M.A."/>
            <person name="Inskeep W.P."/>
        </authorList>
    </citation>
    <scope>NUCLEOTIDE SEQUENCE [LARGE SCALE GENOMIC DNA]</scope>
    <source>
        <strain evidence="10">BE_D</strain>
    </source>
</reference>
<dbReference type="SUPFAM" id="SSF56796">
    <property type="entry name" value="Dehydroquinate synthase-like"/>
    <property type="match status" value="1"/>
</dbReference>
<keyword evidence="5" id="KW-0560">Oxidoreductase</keyword>
<evidence type="ECO:0000256" key="8">
    <source>
        <dbReference type="ARBA" id="ARBA00023209"/>
    </source>
</evidence>
<dbReference type="Gene3D" id="1.20.1090.10">
    <property type="entry name" value="Dehydroquinate synthase-like - alpha domain"/>
    <property type="match status" value="1"/>
</dbReference>
<evidence type="ECO:0000313" key="11">
    <source>
        <dbReference type="Proteomes" id="UP000240569"/>
    </source>
</evidence>
<keyword evidence="6" id="KW-0520">NAD</keyword>
<keyword evidence="1" id="KW-0963">Cytoplasm</keyword>
<keyword evidence="7" id="KW-0443">Lipid metabolism</keyword>
<dbReference type="GO" id="GO:0016614">
    <property type="term" value="F:oxidoreductase activity, acting on CH-OH group of donors"/>
    <property type="evidence" value="ECO:0007669"/>
    <property type="project" value="InterPro"/>
</dbReference>
<dbReference type="Gene3D" id="3.40.50.1970">
    <property type="match status" value="1"/>
</dbReference>
<accession>A0A2R6A9V0</accession>
<evidence type="ECO:0000256" key="1">
    <source>
        <dbReference type="ARBA" id="ARBA00022490"/>
    </source>
</evidence>
<dbReference type="PANTHER" id="PTHR43616">
    <property type="entry name" value="GLYCEROL DEHYDROGENASE"/>
    <property type="match status" value="1"/>
</dbReference>
<gene>
    <name evidence="10" type="ORF">B9Q02_10825</name>
</gene>
<dbReference type="PANTHER" id="PTHR43616:SF5">
    <property type="entry name" value="GLYCEROL DEHYDROGENASE 1"/>
    <property type="match status" value="1"/>
</dbReference>
<dbReference type="GO" id="GO:0008654">
    <property type="term" value="P:phospholipid biosynthetic process"/>
    <property type="evidence" value="ECO:0007669"/>
    <property type="project" value="UniProtKB-KW"/>
</dbReference>
<dbReference type="EMBL" id="NEXD01000112">
    <property type="protein sequence ID" value="PSN83202.1"/>
    <property type="molecule type" value="Genomic_DNA"/>
</dbReference>
<evidence type="ECO:0000256" key="9">
    <source>
        <dbReference type="ARBA" id="ARBA00023264"/>
    </source>
</evidence>
<keyword evidence="2" id="KW-0444">Lipid biosynthesis</keyword>
<evidence type="ECO:0000256" key="5">
    <source>
        <dbReference type="ARBA" id="ARBA00023002"/>
    </source>
</evidence>
<keyword evidence="3" id="KW-0479">Metal-binding</keyword>
<proteinExistence type="predicted"/>
<name>A0A2R6A9V0_9ARCH</name>